<evidence type="ECO:0000313" key="1">
    <source>
        <dbReference type="EMBL" id="KAF5873439.1"/>
    </source>
</evidence>
<dbReference type="EMBL" id="JABFCT010000008">
    <property type="protein sequence ID" value="KAF5873439.1"/>
    <property type="molecule type" value="Genomic_DNA"/>
</dbReference>
<dbReference type="OrthoDB" id="5394088at2759"/>
<dbReference type="Proteomes" id="UP000531561">
    <property type="component" value="Unassembled WGS sequence"/>
</dbReference>
<dbReference type="AlphaFoldDB" id="A0A8H6ATY5"/>
<gene>
    <name evidence="1" type="ORF">Bfra_004899</name>
</gene>
<name>A0A8H6ATY5_9HELO</name>
<protein>
    <submittedName>
        <fullName evidence="1">Uncharacterized protein</fullName>
    </submittedName>
</protein>
<dbReference type="GeneID" id="59258982"/>
<sequence length="231" mass="26578">MASNVASIDPPMTFGQRQKMQQLRVNFHVPPHEILYTPILGDIMSRQQLCNFIDGLLKELIHQYPTTVSPQPGAWKLIKNDAELDLNFWEPWSIEPDTAMIVASSNAQIPFPIIDSSPTTNDASWTWSKKVLSVNFPEQNAFLLQHHDRVLVILRCQTKYRVSSKKRNICETNHTVFIPMTYTVQHVLELIQASYVSAVYSDHREDNLRSNGLTARELGWKHGTILRLELW</sequence>
<proteinExistence type="predicted"/>
<comment type="caution">
    <text evidence="1">The sequence shown here is derived from an EMBL/GenBank/DDBJ whole genome shotgun (WGS) entry which is preliminary data.</text>
</comment>
<reference evidence="1 2" key="1">
    <citation type="journal article" date="2020" name="Phytopathology">
        <title>A high-quality genome resource of Botrytis fragariae, a new and rapidly spreading fungal pathogen causing strawberry gray mold in the U.S.A.</title>
        <authorList>
            <person name="Wu Y."/>
            <person name="Saski C.A."/>
            <person name="Schnabel G."/>
            <person name="Xiao S."/>
            <person name="Hu M."/>
        </authorList>
    </citation>
    <scope>NUCLEOTIDE SEQUENCE [LARGE SCALE GENOMIC DNA]</scope>
    <source>
        <strain evidence="1 2">BVB16</strain>
    </source>
</reference>
<keyword evidence="2" id="KW-1185">Reference proteome</keyword>
<evidence type="ECO:0000313" key="2">
    <source>
        <dbReference type="Proteomes" id="UP000531561"/>
    </source>
</evidence>
<organism evidence="1 2">
    <name type="scientific">Botrytis fragariae</name>
    <dbReference type="NCBI Taxonomy" id="1964551"/>
    <lineage>
        <taxon>Eukaryota</taxon>
        <taxon>Fungi</taxon>
        <taxon>Dikarya</taxon>
        <taxon>Ascomycota</taxon>
        <taxon>Pezizomycotina</taxon>
        <taxon>Leotiomycetes</taxon>
        <taxon>Helotiales</taxon>
        <taxon>Sclerotiniaceae</taxon>
        <taxon>Botrytis</taxon>
    </lineage>
</organism>
<accession>A0A8H6ATY5</accession>
<dbReference type="RefSeq" id="XP_037192385.1">
    <property type="nucleotide sequence ID" value="XM_037335290.1"/>
</dbReference>